<protein>
    <submittedName>
        <fullName evidence="2">DUF922 domain-containing protein</fullName>
    </submittedName>
</protein>
<evidence type="ECO:0000313" key="3">
    <source>
        <dbReference type="Proteomes" id="UP001378956"/>
    </source>
</evidence>
<dbReference type="Pfam" id="PF06037">
    <property type="entry name" value="DUF922"/>
    <property type="match status" value="1"/>
</dbReference>
<reference evidence="2 3" key="1">
    <citation type="submission" date="2024-03" db="EMBL/GenBank/DDBJ databases">
        <title>Sequence of Lycoming College Course Isolates.</title>
        <authorList>
            <person name="Plotts O."/>
            <person name="Newman J."/>
        </authorList>
    </citation>
    <scope>NUCLEOTIDE SEQUENCE [LARGE SCALE GENOMIC DNA]</scope>
    <source>
        <strain evidence="2 3">CJB-3</strain>
    </source>
</reference>
<dbReference type="EMBL" id="JBBEUB010000001">
    <property type="protein sequence ID" value="MEJ2901979.1"/>
    <property type="molecule type" value="Genomic_DNA"/>
</dbReference>
<comment type="caution">
    <text evidence="2">The sequence shown here is derived from an EMBL/GenBank/DDBJ whole genome shotgun (WGS) entry which is preliminary data.</text>
</comment>
<evidence type="ECO:0000313" key="2">
    <source>
        <dbReference type="EMBL" id="MEJ2901979.1"/>
    </source>
</evidence>
<accession>A0ABU8NIA8</accession>
<gene>
    <name evidence="2" type="ORF">WAE58_06070</name>
</gene>
<evidence type="ECO:0000256" key="1">
    <source>
        <dbReference type="SAM" id="SignalP"/>
    </source>
</evidence>
<feature type="signal peptide" evidence="1">
    <location>
        <begin position="1"/>
        <end position="30"/>
    </location>
</feature>
<sequence>MDIKLFFPFVSLLKRSVFILLLLAQAHSFAQSNISKDIPVIDISFFKGPVPNNTSFASMTYIDYSYGFNIEGTRRSKDVKVKVALTISPNSSRSYLDKSRIKNENLDQLIAHEQGHIVIGFFIGKKVQDALNGSHYTKNYKNEIKANYKKFYQEFEKLQHQYDEETNHGADKEAQIKWNRKIQLLD</sequence>
<organism evidence="2 3">
    <name type="scientific">Pedobacter panaciterrae</name>
    <dbReference type="NCBI Taxonomy" id="363849"/>
    <lineage>
        <taxon>Bacteria</taxon>
        <taxon>Pseudomonadati</taxon>
        <taxon>Bacteroidota</taxon>
        <taxon>Sphingobacteriia</taxon>
        <taxon>Sphingobacteriales</taxon>
        <taxon>Sphingobacteriaceae</taxon>
        <taxon>Pedobacter</taxon>
    </lineage>
</organism>
<keyword evidence="3" id="KW-1185">Reference proteome</keyword>
<name>A0ABU8NIA8_9SPHI</name>
<keyword evidence="1" id="KW-0732">Signal</keyword>
<dbReference type="InterPro" id="IPR010321">
    <property type="entry name" value="DUF922"/>
</dbReference>
<dbReference type="RefSeq" id="WP_337715795.1">
    <property type="nucleotide sequence ID" value="NZ_JBBEUB010000001.1"/>
</dbReference>
<proteinExistence type="predicted"/>
<feature type="chain" id="PRO_5045767653" evidence="1">
    <location>
        <begin position="31"/>
        <end position="186"/>
    </location>
</feature>
<dbReference type="Proteomes" id="UP001378956">
    <property type="component" value="Unassembled WGS sequence"/>
</dbReference>